<accession>A0A9J6G3Z7</accession>
<sequence length="61" mass="6822">MSQTANADEMPLTFNMSHNTTVSEKRISSMPIKTTYCDKQRCTGMLAVTVDGHKLPPFIVF</sequence>
<comment type="caution">
    <text evidence="1">The sequence shown here is derived from an EMBL/GenBank/DDBJ whole genome shotgun (WGS) entry which is preliminary data.</text>
</comment>
<keyword evidence="2" id="KW-1185">Reference proteome</keyword>
<reference evidence="1 2" key="1">
    <citation type="journal article" date="2020" name="Cell">
        <title>Large-Scale Comparative Analyses of Tick Genomes Elucidate Their Genetic Diversity and Vector Capacities.</title>
        <authorList>
            <consortium name="Tick Genome and Microbiome Consortium (TIGMIC)"/>
            <person name="Jia N."/>
            <person name="Wang J."/>
            <person name="Shi W."/>
            <person name="Du L."/>
            <person name="Sun Y."/>
            <person name="Zhan W."/>
            <person name="Jiang J.F."/>
            <person name="Wang Q."/>
            <person name="Zhang B."/>
            <person name="Ji P."/>
            <person name="Bell-Sakyi L."/>
            <person name="Cui X.M."/>
            <person name="Yuan T.T."/>
            <person name="Jiang B.G."/>
            <person name="Yang W.F."/>
            <person name="Lam T.T."/>
            <person name="Chang Q.C."/>
            <person name="Ding S.J."/>
            <person name="Wang X.J."/>
            <person name="Zhu J.G."/>
            <person name="Ruan X.D."/>
            <person name="Zhao L."/>
            <person name="Wei J.T."/>
            <person name="Ye R.Z."/>
            <person name="Que T.C."/>
            <person name="Du C.H."/>
            <person name="Zhou Y.H."/>
            <person name="Cheng J.X."/>
            <person name="Dai P.F."/>
            <person name="Guo W.B."/>
            <person name="Han X.H."/>
            <person name="Huang E.J."/>
            <person name="Li L.F."/>
            <person name="Wei W."/>
            <person name="Gao Y.C."/>
            <person name="Liu J.Z."/>
            <person name="Shao H.Z."/>
            <person name="Wang X."/>
            <person name="Wang C.C."/>
            <person name="Yang T.C."/>
            <person name="Huo Q.B."/>
            <person name="Li W."/>
            <person name="Chen H.Y."/>
            <person name="Chen S.E."/>
            <person name="Zhou L.G."/>
            <person name="Ni X.B."/>
            <person name="Tian J.H."/>
            <person name="Sheng Y."/>
            <person name="Liu T."/>
            <person name="Pan Y.S."/>
            <person name="Xia L.Y."/>
            <person name="Li J."/>
            <person name="Zhao F."/>
            <person name="Cao W.C."/>
        </authorList>
    </citation>
    <scope>NUCLEOTIDE SEQUENCE [LARGE SCALE GENOMIC DNA]</scope>
    <source>
        <strain evidence="1">HaeL-2018</strain>
    </source>
</reference>
<dbReference type="VEuPathDB" id="VectorBase:HLOH_049778"/>
<gene>
    <name evidence="1" type="ORF">HPB48_007421</name>
</gene>
<organism evidence="1 2">
    <name type="scientific">Haemaphysalis longicornis</name>
    <name type="common">Bush tick</name>
    <dbReference type="NCBI Taxonomy" id="44386"/>
    <lineage>
        <taxon>Eukaryota</taxon>
        <taxon>Metazoa</taxon>
        <taxon>Ecdysozoa</taxon>
        <taxon>Arthropoda</taxon>
        <taxon>Chelicerata</taxon>
        <taxon>Arachnida</taxon>
        <taxon>Acari</taxon>
        <taxon>Parasitiformes</taxon>
        <taxon>Ixodida</taxon>
        <taxon>Ixodoidea</taxon>
        <taxon>Ixodidae</taxon>
        <taxon>Haemaphysalinae</taxon>
        <taxon>Haemaphysalis</taxon>
    </lineage>
</organism>
<dbReference type="AlphaFoldDB" id="A0A9J6G3Z7"/>
<protein>
    <submittedName>
        <fullName evidence="1">Uncharacterized protein</fullName>
    </submittedName>
</protein>
<evidence type="ECO:0000313" key="1">
    <source>
        <dbReference type="EMBL" id="KAH9370242.1"/>
    </source>
</evidence>
<proteinExistence type="predicted"/>
<dbReference type="EMBL" id="JABSTR010000005">
    <property type="protein sequence ID" value="KAH9370242.1"/>
    <property type="molecule type" value="Genomic_DNA"/>
</dbReference>
<evidence type="ECO:0000313" key="2">
    <source>
        <dbReference type="Proteomes" id="UP000821853"/>
    </source>
</evidence>
<name>A0A9J6G3Z7_HAELO</name>
<dbReference type="OrthoDB" id="6160402at2759"/>
<dbReference type="Proteomes" id="UP000821853">
    <property type="component" value="Chromosome 3"/>
</dbReference>